<comment type="catalytic activity">
    <reaction evidence="5">
        <text>queuosine 5'-phosphate + H2O = queuine + D-ribose 5-phosphate</text>
        <dbReference type="Rhea" id="RHEA:75387"/>
        <dbReference type="ChEBI" id="CHEBI:15377"/>
        <dbReference type="ChEBI" id="CHEBI:17433"/>
        <dbReference type="ChEBI" id="CHEBI:78346"/>
        <dbReference type="ChEBI" id="CHEBI:194371"/>
    </reaction>
    <physiologicalReaction direction="left-to-right" evidence="5">
        <dbReference type="Rhea" id="RHEA:75388"/>
    </physiologicalReaction>
</comment>
<dbReference type="Gene3D" id="1.10.1670.10">
    <property type="entry name" value="Helix-hairpin-Helix base-excision DNA repair enzymes (C-terminal)"/>
    <property type="match status" value="1"/>
</dbReference>
<dbReference type="GO" id="GO:0006281">
    <property type="term" value="P:DNA repair"/>
    <property type="evidence" value="ECO:0007669"/>
    <property type="project" value="InterPro"/>
</dbReference>
<dbReference type="InterPro" id="IPR011257">
    <property type="entry name" value="DNA_glycosylase"/>
</dbReference>
<evidence type="ECO:0000256" key="5">
    <source>
        <dbReference type="ARBA" id="ARBA00048204"/>
    </source>
</evidence>
<reference evidence="6" key="1">
    <citation type="journal article" date="2014" name="Front. Microbiol.">
        <title>High frequency of phylogenetically diverse reductive dehalogenase-homologous genes in deep subseafloor sedimentary metagenomes.</title>
        <authorList>
            <person name="Kawai M."/>
            <person name="Futagami T."/>
            <person name="Toyoda A."/>
            <person name="Takaki Y."/>
            <person name="Nishi S."/>
            <person name="Hori S."/>
            <person name="Arai W."/>
            <person name="Tsubouchi T."/>
            <person name="Morono Y."/>
            <person name="Uchiyama I."/>
            <person name="Ito T."/>
            <person name="Fujiyama A."/>
            <person name="Inagaki F."/>
            <person name="Takami H."/>
        </authorList>
    </citation>
    <scope>NUCLEOTIDE SEQUENCE</scope>
    <source>
        <strain evidence="6">Expedition CK06-06</strain>
    </source>
</reference>
<proteinExistence type="inferred from homology"/>
<evidence type="ECO:0000256" key="3">
    <source>
        <dbReference type="ARBA" id="ARBA00035306"/>
    </source>
</evidence>
<dbReference type="AlphaFoldDB" id="X1V3V9"/>
<dbReference type="EMBL" id="BARW01018468">
    <property type="protein sequence ID" value="GAI99324.1"/>
    <property type="molecule type" value="Genomic_DNA"/>
</dbReference>
<dbReference type="InterPro" id="IPR019438">
    <property type="entry name" value="Q_salvage"/>
</dbReference>
<organism evidence="6">
    <name type="scientific">marine sediment metagenome</name>
    <dbReference type="NCBI Taxonomy" id="412755"/>
    <lineage>
        <taxon>unclassified sequences</taxon>
        <taxon>metagenomes</taxon>
        <taxon>ecological metagenomes</taxon>
    </lineage>
</organism>
<evidence type="ECO:0000313" key="6">
    <source>
        <dbReference type="EMBL" id="GAI99324.1"/>
    </source>
</evidence>
<accession>X1V3V9</accession>
<dbReference type="Pfam" id="PF10343">
    <property type="entry name" value="Q_salvage"/>
    <property type="match status" value="1"/>
</dbReference>
<name>X1V3V9_9ZZZZ</name>
<dbReference type="PANTHER" id="PTHR21314:SF0">
    <property type="entry name" value="QUEUOSINE 5'-PHOSPHATE N-GLYCOSYLASE_HYDROLASE"/>
    <property type="match status" value="1"/>
</dbReference>
<dbReference type="PANTHER" id="PTHR21314">
    <property type="entry name" value="QUEUOSINE 5'-PHOSPHATE N-GLYCOSYLASE_HYDROLASE-RELATED"/>
    <property type="match status" value="1"/>
</dbReference>
<dbReference type="SUPFAM" id="SSF48150">
    <property type="entry name" value="DNA-glycosylase"/>
    <property type="match status" value="1"/>
</dbReference>
<evidence type="ECO:0000256" key="1">
    <source>
        <dbReference type="ARBA" id="ARBA00022801"/>
    </source>
</evidence>
<sequence>MERACRRAMADDPDYFSADSVSRITGQQLRRILSDDFDPAHSTLDRVEERVKQLRDCGQCLSAQYDGDVMNLYRQADGYLHGERGILELMSEFKAYSDPIQKKSFLFLMFVSQAGIWKIKDPENLKVAVDYHIMRIALRSGMTKVGGTLERVLKERKEVDAATDTEVRGAVQEACDLLVRHSGHSVFEVDNILWMMGRNCCFYDHEPICGRNACFKEDRCTFIRSIVYDCPGKCLFDGACLGSLDEEYSKFWETNLYAEYY</sequence>
<dbReference type="InterPro" id="IPR023170">
    <property type="entry name" value="HhH_base_excis_C"/>
</dbReference>
<gene>
    <name evidence="6" type="ORF">S12H4_31612</name>
</gene>
<evidence type="ECO:0000256" key="4">
    <source>
        <dbReference type="ARBA" id="ARBA00035393"/>
    </source>
</evidence>
<comment type="caution">
    <text evidence="6">The sequence shown here is derived from an EMBL/GenBank/DDBJ whole genome shotgun (WGS) entry which is preliminary data.</text>
</comment>
<dbReference type="GO" id="GO:0006400">
    <property type="term" value="P:tRNA modification"/>
    <property type="evidence" value="ECO:0007669"/>
    <property type="project" value="TreeGrafter"/>
</dbReference>
<evidence type="ECO:0000256" key="2">
    <source>
        <dbReference type="ARBA" id="ARBA00035119"/>
    </source>
</evidence>
<keyword evidence="1" id="KW-0378">Hydrolase</keyword>
<dbReference type="GO" id="GO:0016787">
    <property type="term" value="F:hydrolase activity"/>
    <property type="evidence" value="ECO:0007669"/>
    <property type="project" value="UniProtKB-KW"/>
</dbReference>
<protein>
    <recommendedName>
        <fullName evidence="3">Queuosine 5'-phosphate N-glycosylase/hydrolase</fullName>
    </recommendedName>
    <alternativeName>
        <fullName evidence="4">Queuosine-nucleotide N-glycosylase/hydrolase</fullName>
    </alternativeName>
</protein>
<comment type="similarity">
    <text evidence="2">Belongs to the QNG1 protein family.</text>
</comment>